<dbReference type="PhylomeDB" id="A0A0G4HT52"/>
<accession>A0A0G4HT52</accession>
<evidence type="ECO:0000313" key="2">
    <source>
        <dbReference type="EMBL" id="CEM47556.1"/>
    </source>
</evidence>
<proteinExistence type="predicted"/>
<feature type="region of interest" description="Disordered" evidence="1">
    <location>
        <begin position="91"/>
        <end position="110"/>
    </location>
</feature>
<dbReference type="EMBL" id="CDMZ01003780">
    <property type="protein sequence ID" value="CEM47556.1"/>
    <property type="molecule type" value="Genomic_DNA"/>
</dbReference>
<dbReference type="AlphaFoldDB" id="A0A0G4HT52"/>
<protein>
    <submittedName>
        <fullName evidence="2">Uncharacterized protein</fullName>
    </submittedName>
</protein>
<organism evidence="2">
    <name type="scientific">Chromera velia CCMP2878</name>
    <dbReference type="NCBI Taxonomy" id="1169474"/>
    <lineage>
        <taxon>Eukaryota</taxon>
        <taxon>Sar</taxon>
        <taxon>Alveolata</taxon>
        <taxon>Colpodellida</taxon>
        <taxon>Chromeraceae</taxon>
        <taxon>Chromera</taxon>
    </lineage>
</organism>
<dbReference type="VEuPathDB" id="CryptoDB:Cvel_8391"/>
<evidence type="ECO:0000256" key="1">
    <source>
        <dbReference type="SAM" id="MobiDB-lite"/>
    </source>
</evidence>
<gene>
    <name evidence="2" type="ORF">Cvel_8391</name>
</gene>
<sequence>MSQYARYDRRGAWGDLGWTFVLPNLGYLSAAQREVMGHACLACRRVSSVGGLTSFPFCVQPLETQTVTPIAPLEVDWDACPSTGPYVRLERSSKGSRAAESNLEPKGGSWELLQAV</sequence>
<name>A0A0G4HT52_9ALVE</name>
<reference evidence="2" key="1">
    <citation type="submission" date="2014-11" db="EMBL/GenBank/DDBJ databases">
        <authorList>
            <person name="Otto D Thomas"/>
            <person name="Naeem Raeece"/>
        </authorList>
    </citation>
    <scope>NUCLEOTIDE SEQUENCE</scope>
</reference>